<sequence>MRWFLALLATCLVPHLAIAPRLTKIQCPSCNQRTELVARCETPFTCGRICEFTLSTKCPGCKTAVPTDHDHARPVMCKTCGVRRDAATGSLSSSSSARSSSSSLSDISARQYSVWVRDLSQHRTLAQHRPVVEPPNASPSALSPLHLRTRRQFEPDQAPRLPAPRYTMRWLPILLVVPLVFQLASMVDASEMRLSCGSCGQSCNESATCQLRFACGCHCGCVTETKCSYCLRPAVTGHRHDSSVTCSSCEAKSSSKSSSSSSSSRKGFSKYFRSNK</sequence>
<proteinExistence type="predicted"/>
<keyword evidence="2" id="KW-1185">Reference proteome</keyword>
<organism evidence="1 2">
    <name type="scientific">Puccinia striiformis f. sp. tritici</name>
    <dbReference type="NCBI Taxonomy" id="168172"/>
    <lineage>
        <taxon>Eukaryota</taxon>
        <taxon>Fungi</taxon>
        <taxon>Dikarya</taxon>
        <taxon>Basidiomycota</taxon>
        <taxon>Pucciniomycotina</taxon>
        <taxon>Pucciniomycetes</taxon>
        <taxon>Pucciniales</taxon>
        <taxon>Pucciniaceae</taxon>
        <taxon>Puccinia</taxon>
    </lineage>
</organism>
<reference evidence="1 2" key="3">
    <citation type="journal article" date="2022" name="Microbiol. Spectr.">
        <title>Folding features and dynamics of 3D genome architecture in plant fungal pathogens.</title>
        <authorList>
            <person name="Xia C."/>
        </authorList>
    </citation>
    <scope>NUCLEOTIDE SEQUENCE [LARGE SCALE GENOMIC DNA]</scope>
    <source>
        <strain evidence="1 2">93-210</strain>
    </source>
</reference>
<dbReference type="Proteomes" id="UP001060170">
    <property type="component" value="Chromosome 10"/>
</dbReference>
<accession>A0ACC0E6I7</accession>
<reference evidence="2" key="2">
    <citation type="journal article" date="2018" name="Mol. Plant Microbe Interact.">
        <title>Genome sequence resources for the wheat stripe rust pathogen (Puccinia striiformis f. sp. tritici) and the barley stripe rust pathogen (Puccinia striiformis f. sp. hordei).</title>
        <authorList>
            <person name="Xia C."/>
            <person name="Wang M."/>
            <person name="Yin C."/>
            <person name="Cornejo O.E."/>
            <person name="Hulbert S.H."/>
            <person name="Chen X."/>
        </authorList>
    </citation>
    <scope>NUCLEOTIDE SEQUENCE [LARGE SCALE GENOMIC DNA]</scope>
    <source>
        <strain evidence="2">93-210</strain>
    </source>
</reference>
<name>A0ACC0E6I7_9BASI</name>
<dbReference type="EMBL" id="CM045874">
    <property type="protein sequence ID" value="KAI7945001.1"/>
    <property type="molecule type" value="Genomic_DNA"/>
</dbReference>
<evidence type="ECO:0000313" key="1">
    <source>
        <dbReference type="EMBL" id="KAI7945001.1"/>
    </source>
</evidence>
<reference evidence="2" key="1">
    <citation type="journal article" date="2018" name="BMC Genomics">
        <title>Genomic insights into host adaptation between the wheat stripe rust pathogen (Puccinia striiformis f. sp. tritici) and the barley stripe rust pathogen (Puccinia striiformis f. sp. hordei).</title>
        <authorList>
            <person name="Xia C."/>
            <person name="Wang M."/>
            <person name="Yin C."/>
            <person name="Cornejo O.E."/>
            <person name="Hulbert S.H."/>
            <person name="Chen X."/>
        </authorList>
    </citation>
    <scope>NUCLEOTIDE SEQUENCE [LARGE SCALE GENOMIC DNA]</scope>
    <source>
        <strain evidence="2">93-210</strain>
    </source>
</reference>
<gene>
    <name evidence="1" type="ORF">MJO28_010696</name>
</gene>
<protein>
    <submittedName>
        <fullName evidence="1">Uncharacterized protein</fullName>
    </submittedName>
</protein>
<comment type="caution">
    <text evidence="1">The sequence shown here is derived from an EMBL/GenBank/DDBJ whole genome shotgun (WGS) entry which is preliminary data.</text>
</comment>
<evidence type="ECO:0000313" key="2">
    <source>
        <dbReference type="Proteomes" id="UP001060170"/>
    </source>
</evidence>